<feature type="binding site" evidence="7 8">
    <location>
        <position position="107"/>
    </location>
    <ligand>
        <name>S-adenosyl-L-methionine</name>
        <dbReference type="ChEBI" id="CHEBI:59789"/>
    </ligand>
</feature>
<reference evidence="11" key="1">
    <citation type="submission" date="2017-09" db="EMBL/GenBank/DDBJ databases">
        <title>Depth-based differentiation of microbial function through sediment-hosted aquifers and enrichment of novel symbionts in the deep terrestrial subsurface.</title>
        <authorList>
            <person name="Probst A.J."/>
            <person name="Ladd B."/>
            <person name="Jarett J.K."/>
            <person name="Geller-Mcgrath D.E."/>
            <person name="Sieber C.M.K."/>
            <person name="Emerson J.B."/>
            <person name="Anantharaman K."/>
            <person name="Thomas B.C."/>
            <person name="Malmstrom R."/>
            <person name="Stieglmeier M."/>
            <person name="Klingl A."/>
            <person name="Woyke T."/>
            <person name="Ryan C.M."/>
            <person name="Banfield J.F."/>
        </authorList>
    </citation>
    <scope>NUCLEOTIDE SEQUENCE [LARGE SCALE GENOMIC DNA]</scope>
</reference>
<name>A0A2M7WRK2_9BACT</name>
<evidence type="ECO:0000256" key="8">
    <source>
        <dbReference type="PROSITE-ProRule" id="PRU01026"/>
    </source>
</evidence>
<evidence type="ECO:0000256" key="2">
    <source>
        <dbReference type="ARBA" id="ARBA00022552"/>
    </source>
</evidence>
<comment type="similarity">
    <text evidence="7">Belongs to the class I-like SAM-binding methyltransferase superfamily. rRNA adenine N(6)-methyltransferase family. RsmA subfamily.</text>
</comment>
<accession>A0A2M7WRK2</accession>
<dbReference type="InterPro" id="IPR020598">
    <property type="entry name" value="rRNA_Ade_methylase_Trfase_N"/>
</dbReference>
<evidence type="ECO:0000256" key="5">
    <source>
        <dbReference type="ARBA" id="ARBA00022691"/>
    </source>
</evidence>
<keyword evidence="2 7" id="KW-0698">rRNA processing</keyword>
<comment type="catalytic activity">
    <reaction evidence="7">
        <text>adenosine(1518)/adenosine(1519) in 16S rRNA + 4 S-adenosyl-L-methionine = N(6)-dimethyladenosine(1518)/N(6)-dimethyladenosine(1519) in 16S rRNA + 4 S-adenosyl-L-homocysteine + 4 H(+)</text>
        <dbReference type="Rhea" id="RHEA:19609"/>
        <dbReference type="Rhea" id="RHEA-COMP:10232"/>
        <dbReference type="Rhea" id="RHEA-COMP:10233"/>
        <dbReference type="ChEBI" id="CHEBI:15378"/>
        <dbReference type="ChEBI" id="CHEBI:57856"/>
        <dbReference type="ChEBI" id="CHEBI:59789"/>
        <dbReference type="ChEBI" id="CHEBI:74411"/>
        <dbReference type="ChEBI" id="CHEBI:74493"/>
        <dbReference type="EC" id="2.1.1.182"/>
    </reaction>
</comment>
<dbReference type="InterPro" id="IPR029063">
    <property type="entry name" value="SAM-dependent_MTases_sf"/>
</dbReference>
<dbReference type="InterPro" id="IPR001737">
    <property type="entry name" value="KsgA/Erm"/>
</dbReference>
<keyword evidence="1 7" id="KW-0963">Cytoplasm</keyword>
<evidence type="ECO:0000256" key="1">
    <source>
        <dbReference type="ARBA" id="ARBA00022490"/>
    </source>
</evidence>
<dbReference type="InterPro" id="IPR023165">
    <property type="entry name" value="rRNA_Ade_diMease-like_C"/>
</dbReference>
<evidence type="ECO:0000256" key="3">
    <source>
        <dbReference type="ARBA" id="ARBA00022603"/>
    </source>
</evidence>
<dbReference type="GO" id="GO:0052908">
    <property type="term" value="F:16S rRNA (adenine(1518)-N(6)/adenine(1519)-N(6))-dimethyltransferase activity"/>
    <property type="evidence" value="ECO:0007669"/>
    <property type="project" value="UniProtKB-EC"/>
</dbReference>
<evidence type="ECO:0000256" key="7">
    <source>
        <dbReference type="HAMAP-Rule" id="MF_00607"/>
    </source>
</evidence>
<organism evidence="10 11">
    <name type="scientific">Candidatus Zambryskibacteria bacterium CG_4_9_14_3_um_filter_42_15</name>
    <dbReference type="NCBI Taxonomy" id="1975112"/>
    <lineage>
        <taxon>Bacteria</taxon>
        <taxon>Candidatus Zambryskiibacteriota</taxon>
    </lineage>
</organism>
<gene>
    <name evidence="7 10" type="primary">rsmA</name>
    <name evidence="7" type="synonym">ksgA</name>
    <name evidence="10" type="ORF">CO185_02315</name>
</gene>
<keyword evidence="4 7" id="KW-0808">Transferase</keyword>
<comment type="caution">
    <text evidence="10">The sequence shown here is derived from an EMBL/GenBank/DDBJ whole genome shotgun (WGS) entry which is preliminary data.</text>
</comment>
<dbReference type="Proteomes" id="UP000230758">
    <property type="component" value="Unassembled WGS sequence"/>
</dbReference>
<dbReference type="PROSITE" id="PS01131">
    <property type="entry name" value="RRNA_A_DIMETH"/>
    <property type="match status" value="1"/>
</dbReference>
<keyword evidence="5 7" id="KW-0949">S-adenosyl-L-methionine</keyword>
<dbReference type="InterPro" id="IPR011530">
    <property type="entry name" value="rRNA_adenine_dimethylase"/>
</dbReference>
<dbReference type="CDD" id="cd02440">
    <property type="entry name" value="AdoMet_MTases"/>
    <property type="match status" value="1"/>
</dbReference>
<dbReference type="Gene3D" id="1.10.8.100">
    <property type="entry name" value="Ribosomal RNA adenine dimethylase-like, domain 2"/>
    <property type="match status" value="1"/>
</dbReference>
<evidence type="ECO:0000256" key="4">
    <source>
        <dbReference type="ARBA" id="ARBA00022679"/>
    </source>
</evidence>
<dbReference type="Pfam" id="PF00398">
    <property type="entry name" value="RrnaAD"/>
    <property type="match status" value="1"/>
</dbReference>
<dbReference type="Gene3D" id="3.40.50.150">
    <property type="entry name" value="Vaccinia Virus protein VP39"/>
    <property type="match status" value="1"/>
</dbReference>
<evidence type="ECO:0000259" key="9">
    <source>
        <dbReference type="SMART" id="SM00650"/>
    </source>
</evidence>
<dbReference type="PANTHER" id="PTHR11727:SF7">
    <property type="entry name" value="DIMETHYLADENOSINE TRANSFERASE-RELATED"/>
    <property type="match status" value="1"/>
</dbReference>
<dbReference type="NCBIfam" id="TIGR00755">
    <property type="entry name" value="ksgA"/>
    <property type="match status" value="1"/>
</dbReference>
<dbReference type="EMBL" id="PFXF01000025">
    <property type="protein sequence ID" value="PJA32635.1"/>
    <property type="molecule type" value="Genomic_DNA"/>
</dbReference>
<dbReference type="PANTHER" id="PTHR11727">
    <property type="entry name" value="DIMETHYLADENOSINE TRANSFERASE"/>
    <property type="match status" value="1"/>
</dbReference>
<evidence type="ECO:0000313" key="10">
    <source>
        <dbReference type="EMBL" id="PJA32635.1"/>
    </source>
</evidence>
<dbReference type="InterPro" id="IPR020596">
    <property type="entry name" value="rRNA_Ade_Mease_Trfase_CS"/>
</dbReference>
<dbReference type="HAMAP" id="MF_00607">
    <property type="entry name" value="16SrRNA_methyltr_A"/>
    <property type="match status" value="1"/>
</dbReference>
<comment type="function">
    <text evidence="7">Specifically dimethylates two adjacent adenosines (A1518 and A1519) in the loop of a conserved hairpin near the 3'-end of 16S rRNA in the 30S particle. May play a critical role in biogenesis of 30S subunits.</text>
</comment>
<feature type="domain" description="Ribosomal RNA adenine methylase transferase N-terminal" evidence="9">
    <location>
        <begin position="17"/>
        <end position="191"/>
    </location>
</feature>
<sequence length="266" mass="30390">MRVKKSLGQHFLKSERALNLIVETGNIRENETVLEIGPGMGALTEKLLATGCQVLAIEKDDELFELLRQKYEKEISSGQLNLIHDDILNLQLTTYNLQLGRYKLISNIPYNLTGVIIKKFLETDSQPEKIVLLVQKEVAERIVSRDKNKESILSISVKVYGIPKYIETVKAGSFVPMPQVDSAIIAIENISKEFFKSFTEKDFFNIVRAGFKSKRKKLSSNLSTIFPKERVEEAFEKLNLDKNLRAEDVHLNIWQKLAKILLPKNK</sequence>
<protein>
    <recommendedName>
        <fullName evidence="7">Ribosomal RNA small subunit methyltransferase A</fullName>
        <ecNumber evidence="7">2.1.1.182</ecNumber>
    </recommendedName>
    <alternativeName>
        <fullName evidence="7">16S rRNA (adenine(1518)-N(6)/adenine(1519)-N(6))-dimethyltransferase</fullName>
    </alternativeName>
    <alternativeName>
        <fullName evidence="7">16S rRNA dimethyladenosine transferase</fullName>
    </alternativeName>
    <alternativeName>
        <fullName evidence="7">16S rRNA dimethylase</fullName>
    </alternativeName>
    <alternativeName>
        <fullName evidence="7">S-adenosylmethionine-6-N', N'-adenosyl(rRNA) dimethyltransferase</fullName>
    </alternativeName>
</protein>
<proteinExistence type="inferred from homology"/>
<feature type="binding site" evidence="7 8">
    <location>
        <position position="10"/>
    </location>
    <ligand>
        <name>S-adenosyl-L-methionine</name>
        <dbReference type="ChEBI" id="CHEBI:59789"/>
    </ligand>
</feature>
<comment type="subcellular location">
    <subcellularLocation>
        <location evidence="7">Cytoplasm</location>
    </subcellularLocation>
</comment>
<dbReference type="AlphaFoldDB" id="A0A2M7WRK2"/>
<dbReference type="EC" id="2.1.1.182" evidence="7"/>
<dbReference type="GO" id="GO:0003723">
    <property type="term" value="F:RNA binding"/>
    <property type="evidence" value="ECO:0007669"/>
    <property type="project" value="UniProtKB-UniRule"/>
</dbReference>
<dbReference type="PROSITE" id="PS51689">
    <property type="entry name" value="SAM_RNA_A_N6_MT"/>
    <property type="match status" value="1"/>
</dbReference>
<evidence type="ECO:0000313" key="11">
    <source>
        <dbReference type="Proteomes" id="UP000230758"/>
    </source>
</evidence>
<dbReference type="GO" id="GO:0005829">
    <property type="term" value="C:cytosol"/>
    <property type="evidence" value="ECO:0007669"/>
    <property type="project" value="TreeGrafter"/>
</dbReference>
<dbReference type="SUPFAM" id="SSF53335">
    <property type="entry name" value="S-adenosyl-L-methionine-dependent methyltransferases"/>
    <property type="match status" value="1"/>
</dbReference>
<feature type="binding site" evidence="7 8">
    <location>
        <position position="58"/>
    </location>
    <ligand>
        <name>S-adenosyl-L-methionine</name>
        <dbReference type="ChEBI" id="CHEBI:59789"/>
    </ligand>
</feature>
<feature type="binding site" evidence="7 8">
    <location>
        <position position="12"/>
    </location>
    <ligand>
        <name>S-adenosyl-L-methionine</name>
        <dbReference type="ChEBI" id="CHEBI:59789"/>
    </ligand>
</feature>
<feature type="binding site" evidence="7 8">
    <location>
        <position position="86"/>
    </location>
    <ligand>
        <name>S-adenosyl-L-methionine</name>
        <dbReference type="ChEBI" id="CHEBI:59789"/>
    </ligand>
</feature>
<evidence type="ECO:0000256" key="6">
    <source>
        <dbReference type="ARBA" id="ARBA00022884"/>
    </source>
</evidence>
<dbReference type="SMART" id="SM00650">
    <property type="entry name" value="rADc"/>
    <property type="match status" value="1"/>
</dbReference>
<keyword evidence="6 7" id="KW-0694">RNA-binding</keyword>
<keyword evidence="3 7" id="KW-0489">Methyltransferase</keyword>
<feature type="binding site" evidence="7 8">
    <location>
        <position position="37"/>
    </location>
    <ligand>
        <name>S-adenosyl-L-methionine</name>
        <dbReference type="ChEBI" id="CHEBI:59789"/>
    </ligand>
</feature>